<evidence type="ECO:0000256" key="1">
    <source>
        <dbReference type="SAM" id="MobiDB-lite"/>
    </source>
</evidence>
<gene>
    <name evidence="2" type="ORF">H9L24_22160</name>
</gene>
<keyword evidence="3" id="KW-1185">Reference proteome</keyword>
<organism evidence="2 3">
    <name type="scientific">Paenacidovorax monticola</name>
    <dbReference type="NCBI Taxonomy" id="1926868"/>
    <lineage>
        <taxon>Bacteria</taxon>
        <taxon>Pseudomonadati</taxon>
        <taxon>Pseudomonadota</taxon>
        <taxon>Betaproteobacteria</taxon>
        <taxon>Burkholderiales</taxon>
        <taxon>Comamonadaceae</taxon>
        <taxon>Paenacidovorax</taxon>
    </lineage>
</organism>
<proteinExistence type="predicted"/>
<accession>A0A7H0HFY8</accession>
<evidence type="ECO:0000313" key="2">
    <source>
        <dbReference type="EMBL" id="QNP59454.1"/>
    </source>
</evidence>
<reference evidence="2 3" key="1">
    <citation type="submission" date="2020-08" db="EMBL/GenBank/DDBJ databases">
        <title>Genome sequence of Acidovorax monticola KACC 19171T.</title>
        <authorList>
            <person name="Hyun D.-W."/>
            <person name="Bae J.-W."/>
        </authorList>
    </citation>
    <scope>NUCLEOTIDE SEQUENCE [LARGE SCALE GENOMIC DNA]</scope>
    <source>
        <strain evidence="2 3">KACC 19171</strain>
    </source>
</reference>
<feature type="region of interest" description="Disordered" evidence="1">
    <location>
        <begin position="51"/>
        <end position="71"/>
    </location>
</feature>
<dbReference type="RefSeq" id="WP_187736437.1">
    <property type="nucleotide sequence ID" value="NZ_CP060790.1"/>
</dbReference>
<evidence type="ECO:0000313" key="3">
    <source>
        <dbReference type="Proteomes" id="UP000516057"/>
    </source>
</evidence>
<dbReference type="EMBL" id="CP060790">
    <property type="protein sequence ID" value="QNP59454.1"/>
    <property type="molecule type" value="Genomic_DNA"/>
</dbReference>
<sequence>MAKPKNAPALAHPVEPSRWSQIRQAERVDYSTAQPISMSWKTGKPYTCPELQHRSAANQPPSLVMGRRVSR</sequence>
<dbReference type="KEGG" id="amon:H9L24_22160"/>
<dbReference type="AlphaFoldDB" id="A0A7H0HFY8"/>
<dbReference type="Proteomes" id="UP000516057">
    <property type="component" value="Chromosome"/>
</dbReference>
<protein>
    <submittedName>
        <fullName evidence="2">Uncharacterized protein</fullName>
    </submittedName>
</protein>
<name>A0A7H0HFY8_9BURK</name>